<dbReference type="OrthoDB" id="3333333at2759"/>
<dbReference type="Pfam" id="PF20415">
    <property type="entry name" value="DUF6699"/>
    <property type="match status" value="1"/>
</dbReference>
<dbReference type="InterPro" id="IPR046522">
    <property type="entry name" value="DUF6699"/>
</dbReference>
<evidence type="ECO:0000259" key="1">
    <source>
        <dbReference type="Pfam" id="PF20415"/>
    </source>
</evidence>
<protein>
    <recommendedName>
        <fullName evidence="1">DUF6699 domain-containing protein</fullName>
    </recommendedName>
</protein>
<organism evidence="2 3">
    <name type="scientific">Daedalea quercina L-15889</name>
    <dbReference type="NCBI Taxonomy" id="1314783"/>
    <lineage>
        <taxon>Eukaryota</taxon>
        <taxon>Fungi</taxon>
        <taxon>Dikarya</taxon>
        <taxon>Basidiomycota</taxon>
        <taxon>Agaricomycotina</taxon>
        <taxon>Agaricomycetes</taxon>
        <taxon>Polyporales</taxon>
        <taxon>Fomitopsis</taxon>
    </lineage>
</organism>
<dbReference type="STRING" id="1314783.A0A165TWB5"/>
<proteinExistence type="predicted"/>
<accession>A0A165TWB5</accession>
<dbReference type="Proteomes" id="UP000076727">
    <property type="component" value="Unassembled WGS sequence"/>
</dbReference>
<name>A0A165TWB5_9APHY</name>
<evidence type="ECO:0000313" key="3">
    <source>
        <dbReference type="Proteomes" id="UP000076727"/>
    </source>
</evidence>
<dbReference type="AlphaFoldDB" id="A0A165TWB5"/>
<dbReference type="EMBL" id="KV429034">
    <property type="protein sequence ID" value="KZT74046.1"/>
    <property type="molecule type" value="Genomic_DNA"/>
</dbReference>
<sequence length="212" mass="23728">MSAHDWVAVPKWAPGNSFGPVLTQTDLYLLENVSLELHPILAGEQGSFQLSFNLSTGQTGGFNFESRDRDLPFTAKDEPATLPRVDTLIIITEISPWCTVVKNPAGVTLNDVCTTLWREYSETMVTEEELGKLHVRNQEAIKRYAASGGAASSGGWSAYYSAQPTPAPQRLRRADWLREFVYFKDMSRKDHYAKQRLGYAASNIFVLSLSQY</sequence>
<keyword evidence="3" id="KW-1185">Reference proteome</keyword>
<gene>
    <name evidence="2" type="ORF">DAEQUDRAFT_286869</name>
</gene>
<reference evidence="2 3" key="1">
    <citation type="journal article" date="2016" name="Mol. Biol. Evol.">
        <title>Comparative Genomics of Early-Diverging Mushroom-Forming Fungi Provides Insights into the Origins of Lignocellulose Decay Capabilities.</title>
        <authorList>
            <person name="Nagy L.G."/>
            <person name="Riley R."/>
            <person name="Tritt A."/>
            <person name="Adam C."/>
            <person name="Daum C."/>
            <person name="Floudas D."/>
            <person name="Sun H."/>
            <person name="Yadav J.S."/>
            <person name="Pangilinan J."/>
            <person name="Larsson K.H."/>
            <person name="Matsuura K."/>
            <person name="Barry K."/>
            <person name="Labutti K."/>
            <person name="Kuo R."/>
            <person name="Ohm R.A."/>
            <person name="Bhattacharya S.S."/>
            <person name="Shirouzu T."/>
            <person name="Yoshinaga Y."/>
            <person name="Martin F.M."/>
            <person name="Grigoriev I.V."/>
            <person name="Hibbett D.S."/>
        </authorList>
    </citation>
    <scope>NUCLEOTIDE SEQUENCE [LARGE SCALE GENOMIC DNA]</scope>
    <source>
        <strain evidence="2 3">L-15889</strain>
    </source>
</reference>
<feature type="domain" description="DUF6699" evidence="1">
    <location>
        <begin position="70"/>
        <end position="189"/>
    </location>
</feature>
<evidence type="ECO:0000313" key="2">
    <source>
        <dbReference type="EMBL" id="KZT74046.1"/>
    </source>
</evidence>